<dbReference type="GO" id="GO:0003935">
    <property type="term" value="F:GTP cyclohydrolase II activity"/>
    <property type="evidence" value="ECO:0007669"/>
    <property type="project" value="TreeGrafter"/>
</dbReference>
<feature type="binding site" evidence="14">
    <location>
        <position position="166"/>
    </location>
    <ligand>
        <name>Mg(2+)</name>
        <dbReference type="ChEBI" id="CHEBI:18420"/>
        <label>2</label>
    </ligand>
</feature>
<evidence type="ECO:0000256" key="6">
    <source>
        <dbReference type="ARBA" id="ARBA00008976"/>
    </source>
</evidence>
<dbReference type="GO" id="GO:0005829">
    <property type="term" value="C:cytosol"/>
    <property type="evidence" value="ECO:0007669"/>
    <property type="project" value="TreeGrafter"/>
</dbReference>
<name>A0A328AGX0_9CAUL</name>
<feature type="binding site" evidence="14">
    <location>
        <begin position="163"/>
        <end position="167"/>
    </location>
    <ligand>
        <name>D-ribulose 5-phosphate</name>
        <dbReference type="ChEBI" id="CHEBI:58121"/>
    </ligand>
</feature>
<feature type="compositionally biased region" description="Pro residues" evidence="15">
    <location>
        <begin position="1"/>
        <end position="11"/>
    </location>
</feature>
<dbReference type="InterPro" id="IPR017945">
    <property type="entry name" value="DHBP_synth_RibB-like_a/b_dom"/>
</dbReference>
<evidence type="ECO:0000313" key="18">
    <source>
        <dbReference type="Proteomes" id="UP000249254"/>
    </source>
</evidence>
<evidence type="ECO:0000256" key="10">
    <source>
        <dbReference type="ARBA" id="ARBA00022723"/>
    </source>
</evidence>
<feature type="domain" description="GTP cyclohydrolase II" evidence="16">
    <location>
        <begin position="231"/>
        <end position="383"/>
    </location>
</feature>
<comment type="cofactor">
    <cofactor evidence="2">
        <name>Mn(2+)</name>
        <dbReference type="ChEBI" id="CHEBI:29035"/>
    </cofactor>
</comment>
<keyword evidence="13 14" id="KW-0456">Lyase</keyword>
<proteinExistence type="inferred from homology"/>
<comment type="cofactor">
    <cofactor evidence="14">
        <name>Mg(2+)</name>
        <dbReference type="ChEBI" id="CHEBI:18420"/>
    </cofactor>
    <cofactor evidence="14">
        <name>Mn(2+)</name>
        <dbReference type="ChEBI" id="CHEBI:29035"/>
    </cofactor>
    <text evidence="14">Binds 2 divalent metal cations per subunit. Magnesium or manganese.</text>
</comment>
<evidence type="ECO:0000313" key="17">
    <source>
        <dbReference type="EMBL" id="RAK53757.1"/>
    </source>
</evidence>
<keyword evidence="11 14" id="KW-0460">Magnesium</keyword>
<keyword evidence="18" id="KW-1185">Reference proteome</keyword>
<feature type="site" description="Essential for catalytic activity" evidence="14">
    <location>
        <position position="187"/>
    </location>
</feature>
<keyword evidence="9 14" id="KW-0686">Riboflavin biosynthesis</keyword>
<evidence type="ECO:0000256" key="8">
    <source>
        <dbReference type="ARBA" id="ARBA00018836"/>
    </source>
</evidence>
<dbReference type="AlphaFoldDB" id="A0A328AGX0"/>
<protein>
    <recommendedName>
        <fullName evidence="8 14">3,4-dihydroxy-2-butanone 4-phosphate synthase</fullName>
        <shortName evidence="14">DHBP synthase</shortName>
        <ecNumber evidence="7 14">4.1.99.12</ecNumber>
    </recommendedName>
</protein>
<dbReference type="SUPFAM" id="SSF55821">
    <property type="entry name" value="YrdC/RibB"/>
    <property type="match status" value="1"/>
</dbReference>
<dbReference type="EC" id="4.1.99.12" evidence="7 14"/>
<dbReference type="PANTHER" id="PTHR21327:SF34">
    <property type="entry name" value="3,4-DIHYDROXY-2-BUTANONE 4-PHOSPHATE SYNTHASE"/>
    <property type="match status" value="1"/>
</dbReference>
<dbReference type="UniPathway" id="UPA00275">
    <property type="reaction ID" value="UER00399"/>
</dbReference>
<gene>
    <name evidence="14 17" type="primary">ribB</name>
    <name evidence="17" type="ORF">DJ017_04050</name>
</gene>
<evidence type="ECO:0000256" key="2">
    <source>
        <dbReference type="ARBA" id="ARBA00001936"/>
    </source>
</evidence>
<dbReference type="HAMAP" id="MF_00180">
    <property type="entry name" value="RibB"/>
    <property type="match status" value="1"/>
</dbReference>
<feature type="region of interest" description="Disordered" evidence="15">
    <location>
        <begin position="1"/>
        <end position="22"/>
    </location>
</feature>
<dbReference type="InterPro" id="IPR000422">
    <property type="entry name" value="DHBP_synthase_RibB"/>
</dbReference>
<feature type="site" description="Essential for catalytic activity" evidence="14">
    <location>
        <position position="149"/>
    </location>
</feature>
<feature type="binding site" evidence="14">
    <location>
        <position position="51"/>
    </location>
    <ligand>
        <name>Mg(2+)</name>
        <dbReference type="ChEBI" id="CHEBI:18420"/>
        <label>2</label>
    </ligand>
</feature>
<dbReference type="NCBIfam" id="TIGR00506">
    <property type="entry name" value="ribB"/>
    <property type="match status" value="1"/>
</dbReference>
<evidence type="ECO:0000256" key="15">
    <source>
        <dbReference type="SAM" id="MobiDB-lite"/>
    </source>
</evidence>
<accession>A0A328AGX0</accession>
<dbReference type="EMBL" id="QFYQ01000001">
    <property type="protein sequence ID" value="RAK53757.1"/>
    <property type="molecule type" value="Genomic_DNA"/>
</dbReference>
<feature type="binding site" evidence="14">
    <location>
        <position position="55"/>
    </location>
    <ligand>
        <name>D-ribulose 5-phosphate</name>
        <dbReference type="ChEBI" id="CHEBI:58121"/>
    </ligand>
</feature>
<evidence type="ECO:0000256" key="12">
    <source>
        <dbReference type="ARBA" id="ARBA00023211"/>
    </source>
</evidence>
<keyword evidence="12 14" id="KW-0464">Manganese</keyword>
<dbReference type="GO" id="GO:0000287">
    <property type="term" value="F:magnesium ion binding"/>
    <property type="evidence" value="ECO:0007669"/>
    <property type="project" value="UniProtKB-UniRule"/>
</dbReference>
<comment type="similarity">
    <text evidence="6">In the C-terminal section; belongs to the GTP cyclohydrolase II family.</text>
</comment>
<evidence type="ECO:0000259" key="16">
    <source>
        <dbReference type="Pfam" id="PF00925"/>
    </source>
</evidence>
<dbReference type="FunFam" id="3.90.870.10:FF:000001">
    <property type="entry name" value="Riboflavin biosynthesis protein RibBA"/>
    <property type="match status" value="1"/>
</dbReference>
<sequence>MKRPYLVPPPGSSGGASSEDAMTSAISPIEDIIEDARNGRPYILVDAEDRENEGDVIIPAQFATPEQINFMAKHARGLICLSITAERARALRLPPMATDNQSGHGTAFTVSIEAREGVTTGISAHDRAHTIAVAIDPTKGCDDIVSPGHVFPLVAKDGGVLIRAGHTEAAVDISRMAGLSAAGVICEIMKDDGTMARLPDLVAFAQLHGMKIGTIADLIAYRRRTERQVERVLERPFDSAYGGRFRMIVYRNVLDETEHVVLAKGKIDPDKPTLVRMHRVDMAADMLGHVEARRDYVPKALQAISEYDGAGVAVFIRDPNPHWLSERYGRPDANQSENILRDYGIGAQILLDLGVRDIMLLSSSKTVLPASAGYGLKILGRMPLD</sequence>
<dbReference type="PANTHER" id="PTHR21327">
    <property type="entry name" value="GTP CYCLOHYDROLASE II-RELATED"/>
    <property type="match status" value="1"/>
</dbReference>
<dbReference type="SUPFAM" id="SSF142695">
    <property type="entry name" value="RibA-like"/>
    <property type="match status" value="1"/>
</dbReference>
<evidence type="ECO:0000256" key="9">
    <source>
        <dbReference type="ARBA" id="ARBA00022619"/>
    </source>
</evidence>
<dbReference type="OrthoDB" id="9793111at2"/>
<dbReference type="RefSeq" id="WP_111527509.1">
    <property type="nucleotide sequence ID" value="NZ_JBHRSG010000005.1"/>
</dbReference>
<evidence type="ECO:0000256" key="3">
    <source>
        <dbReference type="ARBA" id="ARBA00002284"/>
    </source>
</evidence>
<feature type="binding site" evidence="14">
    <location>
        <begin position="50"/>
        <end position="51"/>
    </location>
    <ligand>
        <name>D-ribulose 5-phosphate</name>
        <dbReference type="ChEBI" id="CHEBI:58121"/>
    </ligand>
</feature>
<comment type="caution">
    <text evidence="17">The sequence shown here is derived from an EMBL/GenBank/DDBJ whole genome shotgun (WGS) entry which is preliminary data.</text>
</comment>
<comment type="catalytic activity">
    <reaction evidence="1 14">
        <text>D-ribulose 5-phosphate = (2S)-2-hydroxy-3-oxobutyl phosphate + formate + H(+)</text>
        <dbReference type="Rhea" id="RHEA:18457"/>
        <dbReference type="ChEBI" id="CHEBI:15378"/>
        <dbReference type="ChEBI" id="CHEBI:15740"/>
        <dbReference type="ChEBI" id="CHEBI:58121"/>
        <dbReference type="ChEBI" id="CHEBI:58830"/>
        <dbReference type="EC" id="4.1.99.12"/>
    </reaction>
</comment>
<comment type="pathway">
    <text evidence="4 14">Cofactor biosynthesis; riboflavin biosynthesis; 2-hydroxy-3-oxobutyl phosphate from D-ribulose 5-phosphate: step 1/1.</text>
</comment>
<dbReference type="InterPro" id="IPR036144">
    <property type="entry name" value="RibA-like_sf"/>
</dbReference>
<comment type="similarity">
    <text evidence="5">In the N-terminal section; belongs to the DHBP synthase family.</text>
</comment>
<dbReference type="InterPro" id="IPR032677">
    <property type="entry name" value="GTP_cyclohydro_II"/>
</dbReference>
<dbReference type="PIRSF" id="PIRSF001259">
    <property type="entry name" value="RibA"/>
    <property type="match status" value="1"/>
</dbReference>
<comment type="similarity">
    <text evidence="14">Belongs to the DHBP synthase family.</text>
</comment>
<dbReference type="Gene3D" id="3.90.870.10">
    <property type="entry name" value="DHBP synthase"/>
    <property type="match status" value="1"/>
</dbReference>
<dbReference type="Pfam" id="PF00926">
    <property type="entry name" value="DHBP_synthase"/>
    <property type="match status" value="1"/>
</dbReference>
<keyword evidence="10 14" id="KW-0479">Metal-binding</keyword>
<comment type="function">
    <text evidence="3 14">Catalyzes the conversion of D-ribulose 5-phosphate to formate and 3,4-dihydroxy-2-butanone 4-phosphate.</text>
</comment>
<evidence type="ECO:0000256" key="4">
    <source>
        <dbReference type="ARBA" id="ARBA00004904"/>
    </source>
</evidence>
<reference evidence="18" key="1">
    <citation type="submission" date="2018-05" db="EMBL/GenBank/DDBJ databases">
        <authorList>
            <person name="Li X."/>
        </authorList>
    </citation>
    <scope>NUCLEOTIDE SEQUENCE [LARGE SCALE GENOMIC DNA]</scope>
    <source>
        <strain evidence="18">LX32</strain>
    </source>
</reference>
<dbReference type="Pfam" id="PF00925">
    <property type="entry name" value="GTP_cyclohydro2"/>
    <property type="match status" value="1"/>
</dbReference>
<evidence type="ECO:0000256" key="13">
    <source>
        <dbReference type="ARBA" id="ARBA00023239"/>
    </source>
</evidence>
<evidence type="ECO:0000256" key="5">
    <source>
        <dbReference type="ARBA" id="ARBA00005520"/>
    </source>
</evidence>
<dbReference type="Proteomes" id="UP000249254">
    <property type="component" value="Unassembled WGS sequence"/>
</dbReference>
<dbReference type="Gene3D" id="3.40.50.10990">
    <property type="entry name" value="GTP cyclohydrolase II"/>
    <property type="match status" value="1"/>
</dbReference>
<dbReference type="GO" id="GO:0008686">
    <property type="term" value="F:3,4-dihydroxy-2-butanone-4-phosphate synthase activity"/>
    <property type="evidence" value="ECO:0007669"/>
    <property type="project" value="UniProtKB-UniRule"/>
</dbReference>
<comment type="subunit">
    <text evidence="14">Homodimer.</text>
</comment>
<evidence type="ECO:0000256" key="7">
    <source>
        <dbReference type="ARBA" id="ARBA00012153"/>
    </source>
</evidence>
<evidence type="ECO:0000256" key="1">
    <source>
        <dbReference type="ARBA" id="ARBA00000141"/>
    </source>
</evidence>
<organism evidence="17 18">
    <name type="scientific">Phenylobacterium soli</name>
    <dbReference type="NCBI Taxonomy" id="2170551"/>
    <lineage>
        <taxon>Bacteria</taxon>
        <taxon>Pseudomonadati</taxon>
        <taxon>Pseudomonadota</taxon>
        <taxon>Alphaproteobacteria</taxon>
        <taxon>Caulobacterales</taxon>
        <taxon>Caulobacteraceae</taxon>
        <taxon>Phenylobacterium</taxon>
    </lineage>
</organism>
<dbReference type="GO" id="GO:0030145">
    <property type="term" value="F:manganese ion binding"/>
    <property type="evidence" value="ECO:0007669"/>
    <property type="project" value="UniProtKB-UniRule"/>
</dbReference>
<evidence type="ECO:0000256" key="14">
    <source>
        <dbReference type="HAMAP-Rule" id="MF_00180"/>
    </source>
</evidence>
<feature type="binding site" evidence="14">
    <location>
        <position position="51"/>
    </location>
    <ligand>
        <name>Mg(2+)</name>
        <dbReference type="ChEBI" id="CHEBI:18420"/>
        <label>1</label>
    </ligand>
</feature>
<dbReference type="GO" id="GO:0009231">
    <property type="term" value="P:riboflavin biosynthetic process"/>
    <property type="evidence" value="ECO:0007669"/>
    <property type="project" value="UniProtKB-UniRule"/>
</dbReference>
<evidence type="ECO:0000256" key="11">
    <source>
        <dbReference type="ARBA" id="ARBA00022842"/>
    </source>
</evidence>